<dbReference type="InParanoid" id="H3AWT4"/>
<evidence type="ECO:0000313" key="18">
    <source>
        <dbReference type="Proteomes" id="UP000008672"/>
    </source>
</evidence>
<dbReference type="OMA" id="GPHIFMC"/>
<organism evidence="17 18">
    <name type="scientific">Latimeria chalumnae</name>
    <name type="common">Coelacanth</name>
    <dbReference type="NCBI Taxonomy" id="7897"/>
    <lineage>
        <taxon>Eukaryota</taxon>
        <taxon>Metazoa</taxon>
        <taxon>Chordata</taxon>
        <taxon>Craniata</taxon>
        <taxon>Vertebrata</taxon>
        <taxon>Euteleostomi</taxon>
        <taxon>Coelacanthiformes</taxon>
        <taxon>Coelacanthidae</taxon>
        <taxon>Latimeria</taxon>
    </lineage>
</organism>
<keyword evidence="4 14" id="KW-0540">Nuclease</keyword>
<dbReference type="GO" id="GO:0008270">
    <property type="term" value="F:zinc ion binding"/>
    <property type="evidence" value="ECO:0007669"/>
    <property type="project" value="UniProtKB-KW"/>
</dbReference>
<evidence type="ECO:0000256" key="1">
    <source>
        <dbReference type="ARBA" id="ARBA00004496"/>
    </source>
</evidence>
<evidence type="ECO:0000256" key="7">
    <source>
        <dbReference type="ARBA" id="ARBA00022759"/>
    </source>
</evidence>
<dbReference type="GO" id="GO:0016787">
    <property type="term" value="F:hydrolase activity"/>
    <property type="evidence" value="ECO:0007669"/>
    <property type="project" value="UniProtKB-KW"/>
</dbReference>
<dbReference type="InterPro" id="IPR041175">
    <property type="entry name" value="VLRF1/Vms1"/>
</dbReference>
<accession>H3AWT4</accession>
<reference evidence="17" key="3">
    <citation type="submission" date="2025-09" db="UniProtKB">
        <authorList>
            <consortium name="Ensembl"/>
        </authorList>
    </citation>
    <scope>IDENTIFICATION</scope>
</reference>
<evidence type="ECO:0000256" key="13">
    <source>
        <dbReference type="PROSITE-ProRule" id="PRU00023"/>
    </source>
</evidence>
<feature type="region of interest" description="Disordered" evidence="15">
    <location>
        <begin position="242"/>
        <end position="262"/>
    </location>
</feature>
<evidence type="ECO:0000256" key="4">
    <source>
        <dbReference type="ARBA" id="ARBA00022722"/>
    </source>
</evidence>
<dbReference type="InterPro" id="IPR041540">
    <property type="entry name" value="VATC"/>
</dbReference>
<evidence type="ECO:0000256" key="2">
    <source>
        <dbReference type="ARBA" id="ARBA00009262"/>
    </source>
</evidence>
<dbReference type="PROSITE" id="PS50297">
    <property type="entry name" value="ANK_REP_REGION"/>
    <property type="match status" value="1"/>
</dbReference>
<keyword evidence="3 14" id="KW-0963">Cytoplasm</keyword>
<dbReference type="InterPro" id="IPR002110">
    <property type="entry name" value="Ankyrin_rpt"/>
</dbReference>
<dbReference type="EMBL" id="AFYH01149691">
    <property type="status" value="NOT_ANNOTATED_CDS"/>
    <property type="molecule type" value="Genomic_DNA"/>
</dbReference>
<dbReference type="EMBL" id="AFYH01149696">
    <property type="status" value="NOT_ANNOTATED_CDS"/>
    <property type="molecule type" value="Genomic_DNA"/>
</dbReference>
<feature type="active site" evidence="14">
    <location>
        <position position="245"/>
    </location>
</feature>
<dbReference type="PROSITE" id="PS52044">
    <property type="entry name" value="VLRF1"/>
    <property type="match status" value="1"/>
</dbReference>
<dbReference type="EMBL" id="AFYH01149695">
    <property type="status" value="NOT_ANNOTATED_CDS"/>
    <property type="molecule type" value="Genomic_DNA"/>
</dbReference>
<dbReference type="STRING" id="7897.ENSLACP00000014105"/>
<keyword evidence="5" id="KW-0479">Metal-binding</keyword>
<dbReference type="GO" id="GO:0004519">
    <property type="term" value="F:endonuclease activity"/>
    <property type="evidence" value="ECO:0007669"/>
    <property type="project" value="UniProtKB-KW"/>
</dbReference>
<dbReference type="GeneTree" id="ENSGT00390000005911"/>
<dbReference type="PROSITE" id="PS50088">
    <property type="entry name" value="ANK_REPEAT"/>
    <property type="match status" value="1"/>
</dbReference>
<dbReference type="FunCoup" id="H3AWT4">
    <property type="interactions" value="606"/>
</dbReference>
<keyword evidence="10" id="KW-0862">Zinc</keyword>
<reference evidence="18" key="1">
    <citation type="submission" date="2011-08" db="EMBL/GenBank/DDBJ databases">
        <title>The draft genome of Latimeria chalumnae.</title>
        <authorList>
            <person name="Di Palma F."/>
            <person name="Alfoldi J."/>
            <person name="Johnson J."/>
            <person name="Berlin A."/>
            <person name="Gnerre S."/>
            <person name="Jaffe D."/>
            <person name="MacCallum I."/>
            <person name="Young S."/>
            <person name="Walker B.J."/>
            <person name="Lander E."/>
            <person name="Lindblad-Toh K."/>
        </authorList>
    </citation>
    <scope>NUCLEOTIDE SEQUENCE [LARGE SCALE GENOMIC DNA]</scope>
    <source>
        <strain evidence="18">Wild caught</strain>
    </source>
</reference>
<dbReference type="EMBL" id="AFYH01149694">
    <property type="status" value="NOT_ANNOTATED_CDS"/>
    <property type="molecule type" value="Genomic_DNA"/>
</dbReference>
<evidence type="ECO:0000256" key="14">
    <source>
        <dbReference type="PROSITE-ProRule" id="PRU01389"/>
    </source>
</evidence>
<keyword evidence="7 14" id="KW-0255">Endonuclease</keyword>
<dbReference type="Ensembl" id="ENSLACT00000014204.1">
    <property type="protein sequence ID" value="ENSLACP00000014105.1"/>
    <property type="gene ID" value="ENSLACG00000012414.1"/>
</dbReference>
<keyword evidence="12" id="KW-0175">Coiled coil</keyword>
<dbReference type="Proteomes" id="UP000008672">
    <property type="component" value="Unassembled WGS sequence"/>
</dbReference>
<reference evidence="17" key="2">
    <citation type="submission" date="2025-08" db="UniProtKB">
        <authorList>
            <consortium name="Ensembl"/>
        </authorList>
    </citation>
    <scope>IDENTIFICATION</scope>
</reference>
<dbReference type="SUPFAM" id="SSF48403">
    <property type="entry name" value="Ankyrin repeat"/>
    <property type="match status" value="1"/>
</dbReference>
<evidence type="ECO:0000256" key="5">
    <source>
        <dbReference type="ARBA" id="ARBA00022723"/>
    </source>
</evidence>
<comment type="similarity">
    <text evidence="2 14">Belongs to the ANKZF1/VMS1 family.</text>
</comment>
<evidence type="ECO:0000256" key="15">
    <source>
        <dbReference type="SAM" id="MobiDB-lite"/>
    </source>
</evidence>
<dbReference type="HOGENOM" id="CLU_014293_0_0_1"/>
<dbReference type="InterPro" id="IPR036770">
    <property type="entry name" value="Ankyrin_rpt-contain_sf"/>
</dbReference>
<feature type="region of interest" description="Disordered" evidence="15">
    <location>
        <begin position="624"/>
        <end position="659"/>
    </location>
</feature>
<feature type="compositionally biased region" description="Basic residues" evidence="15">
    <location>
        <begin position="627"/>
        <end position="636"/>
    </location>
</feature>
<dbReference type="EMBL" id="AFYH01149692">
    <property type="status" value="NOT_ANNOTATED_CDS"/>
    <property type="molecule type" value="Genomic_DNA"/>
</dbReference>
<evidence type="ECO:0000256" key="11">
    <source>
        <dbReference type="ARBA" id="ARBA00023043"/>
    </source>
</evidence>
<dbReference type="Pfam" id="PF18716">
    <property type="entry name" value="VATC"/>
    <property type="match status" value="1"/>
</dbReference>
<keyword evidence="18" id="KW-1185">Reference proteome</keyword>
<evidence type="ECO:0000256" key="3">
    <source>
        <dbReference type="ARBA" id="ARBA00022490"/>
    </source>
</evidence>
<proteinExistence type="inferred from homology"/>
<dbReference type="EMBL" id="AFYH01149693">
    <property type="status" value="NOT_ANNOTATED_CDS"/>
    <property type="molecule type" value="Genomic_DNA"/>
</dbReference>
<dbReference type="PANTHER" id="PTHR16036">
    <property type="entry name" value="ANKYRIN REPEAT AND ZINC FINGER DOMAIN-CONTAINING PROTEIN 1"/>
    <property type="match status" value="1"/>
</dbReference>
<evidence type="ECO:0000256" key="9">
    <source>
        <dbReference type="ARBA" id="ARBA00022801"/>
    </source>
</evidence>
<keyword evidence="11 13" id="KW-0040">ANK repeat</keyword>
<comment type="domain">
    <text evidence="14">The VLRF1 domain mediates binding to the 60S ribosomal subunit.</text>
</comment>
<evidence type="ECO:0000259" key="16">
    <source>
        <dbReference type="PROSITE" id="PS52044"/>
    </source>
</evidence>
<feature type="repeat" description="ANK" evidence="13">
    <location>
        <begin position="541"/>
        <end position="573"/>
    </location>
</feature>
<dbReference type="Bgee" id="ENSLACG00000012414">
    <property type="expression patterns" value="Expressed in chordate pharynx and 5 other cell types or tissues"/>
</dbReference>
<dbReference type="PANTHER" id="PTHR16036:SF2">
    <property type="entry name" value="TRNA ENDONUCLEASE ANKZF1"/>
    <property type="match status" value="1"/>
</dbReference>
<dbReference type="AlphaFoldDB" id="H3AWT4"/>
<evidence type="ECO:0000256" key="12">
    <source>
        <dbReference type="ARBA" id="ARBA00023054"/>
    </source>
</evidence>
<dbReference type="eggNOG" id="KOG2505">
    <property type="taxonomic scope" value="Eukaryota"/>
</dbReference>
<name>H3AWT4_LATCH</name>
<feature type="compositionally biased region" description="Basic and acidic residues" evidence="15">
    <location>
        <begin position="432"/>
        <end position="444"/>
    </location>
</feature>
<dbReference type="GO" id="GO:0005737">
    <property type="term" value="C:cytoplasm"/>
    <property type="evidence" value="ECO:0007669"/>
    <property type="project" value="UniProtKB-SubCell"/>
</dbReference>
<dbReference type="SMART" id="SM00248">
    <property type="entry name" value="ANK"/>
    <property type="match status" value="2"/>
</dbReference>
<feature type="region of interest" description="Disordered" evidence="15">
    <location>
        <begin position="420"/>
        <end position="482"/>
    </location>
</feature>
<gene>
    <name evidence="17" type="primary">ANKZF1</name>
</gene>
<dbReference type="Pfam" id="PF18826">
    <property type="entry name" value="bVLRF1"/>
    <property type="match status" value="1"/>
</dbReference>
<evidence type="ECO:0000256" key="8">
    <source>
        <dbReference type="ARBA" id="ARBA00022771"/>
    </source>
</evidence>
<protein>
    <submittedName>
        <fullName evidence="17">Ankyrin repeat and zinc finger peptidyl tRNA hydrolase 1</fullName>
    </submittedName>
</protein>
<keyword evidence="9 14" id="KW-0378">Hydrolase</keyword>
<keyword evidence="8" id="KW-0863">Zinc-finger</keyword>
<dbReference type="Gene3D" id="1.25.40.20">
    <property type="entry name" value="Ankyrin repeat-containing domain"/>
    <property type="match status" value="1"/>
</dbReference>
<dbReference type="Pfam" id="PF12796">
    <property type="entry name" value="Ank_2"/>
    <property type="match status" value="1"/>
</dbReference>
<evidence type="ECO:0000256" key="10">
    <source>
        <dbReference type="ARBA" id="ARBA00022833"/>
    </source>
</evidence>
<keyword evidence="6" id="KW-0677">Repeat</keyword>
<feature type="region of interest" description="Disordered" evidence="15">
    <location>
        <begin position="106"/>
        <end position="155"/>
    </location>
</feature>
<feature type="compositionally biased region" description="Basic and acidic residues" evidence="15">
    <location>
        <begin position="637"/>
        <end position="659"/>
    </location>
</feature>
<dbReference type="InterPro" id="IPR047139">
    <property type="entry name" value="ANKZ1/VMS1"/>
</dbReference>
<dbReference type="GO" id="GO:0036503">
    <property type="term" value="P:ERAD pathway"/>
    <property type="evidence" value="ECO:0007669"/>
    <property type="project" value="TreeGrafter"/>
</dbReference>
<evidence type="ECO:0000313" key="17">
    <source>
        <dbReference type="Ensembl" id="ENSLACP00000014105.1"/>
    </source>
</evidence>
<sequence>MLIGSKSIFQASQDLSLLAGLHVVTTFQRLSVPQDTDTTNKEECVGVGSRKDAGIVPEMSDRMCCSTCQCPFDSREEQTEHYKLDWHRFNLRQRLMGGQPVTAEEFEKKTGAGDVSSISGSDSDTDSESNCDLLRPVNIPGSNPVNQEQDRGKEQEHLSHKVLFRNSEGQYLSVYRCILLSKKESEENNNNELVSSLQNVNVKSPWVILMTGGGHFAGAVFKGNEVLHHKTFHRYTVRAKRGTAQGMRDAQNRSHAPKSAGASLRRYNEAALTKDIQDLLENWAEHLREASVIFLRAPSYNKGIFFSGKTPPLVKDDPRVRTIPFATKRATFKEVRRVHELLTTLQIYGKETEIADVISPRRKVWKKLIQPETYYGVPNIETVIDEDSGEESPAEEMELEMVEMTLGTLHLREYEVFPKRKKKKKKKEEEEEKKFKENGKETHDAIQVQGGVIDIRSASDTTGNKAQGRRKTRKNSSIPSQENKCYQLKNDLYTACKTGDTKALQLLLQEPHEEAKKRDGETGNDDGGISERMLNEKIDEAGFTLLHVAAAAGQRDVVRLLMDSGCDPALRDKRGQPPYCVSVDKETRNEFRKYMADHLDKYDYGKAQVPGPLTTEIEAKKAEKKAEKKKAQKAQKKQREKEEKEERKRKEEEDQEKKRYAALGEREKRALAAERRFAQQMAAIGTTLTNIRRCWQCGESLLGKTPFQYLDFSFCTTKCLQEHKRSRAAQP</sequence>
<comment type="subcellular location">
    <subcellularLocation>
        <location evidence="1">Cytoplasm</location>
    </subcellularLocation>
</comment>
<feature type="domain" description="VLRF1" evidence="16">
    <location>
        <begin position="202"/>
        <end position="345"/>
    </location>
</feature>
<evidence type="ECO:0000256" key="6">
    <source>
        <dbReference type="ARBA" id="ARBA00022737"/>
    </source>
</evidence>